<dbReference type="AlphaFoldDB" id="A0A2S2E0Y5"/>
<dbReference type="InterPro" id="IPR007078">
    <property type="entry name" value="Haem_export_protD_CcmD"/>
</dbReference>
<dbReference type="Proteomes" id="UP000245728">
    <property type="component" value="Chromosome"/>
</dbReference>
<evidence type="ECO:0000256" key="10">
    <source>
        <dbReference type="ARBA" id="ARBA00022989"/>
    </source>
</evidence>
<keyword evidence="7 12" id="KW-0997">Cell inner membrane</keyword>
<organism evidence="13 14">
    <name type="scientific">Saliniradius amylolyticus</name>
    <dbReference type="NCBI Taxonomy" id="2183582"/>
    <lineage>
        <taxon>Bacteria</taxon>
        <taxon>Pseudomonadati</taxon>
        <taxon>Pseudomonadota</taxon>
        <taxon>Gammaproteobacteria</taxon>
        <taxon>Alteromonadales</taxon>
        <taxon>Alteromonadaceae</taxon>
        <taxon>Saliniradius</taxon>
    </lineage>
</organism>
<keyword evidence="5 12" id="KW-0813">Transport</keyword>
<dbReference type="GO" id="GO:1903607">
    <property type="term" value="P:cytochrome c biosynthetic process"/>
    <property type="evidence" value="ECO:0007669"/>
    <property type="project" value="TreeGrafter"/>
</dbReference>
<feature type="transmembrane region" description="Helical" evidence="12">
    <location>
        <begin position="12"/>
        <end position="35"/>
    </location>
</feature>
<evidence type="ECO:0000313" key="14">
    <source>
        <dbReference type="Proteomes" id="UP000245728"/>
    </source>
</evidence>
<evidence type="ECO:0000313" key="13">
    <source>
        <dbReference type="EMBL" id="AWL11308.1"/>
    </source>
</evidence>
<evidence type="ECO:0000256" key="8">
    <source>
        <dbReference type="ARBA" id="ARBA00022692"/>
    </source>
</evidence>
<evidence type="ECO:0000256" key="5">
    <source>
        <dbReference type="ARBA" id="ARBA00022448"/>
    </source>
</evidence>
<dbReference type="GO" id="GO:0017004">
    <property type="term" value="P:cytochrome complex assembly"/>
    <property type="evidence" value="ECO:0007669"/>
    <property type="project" value="UniProtKB-KW"/>
</dbReference>
<keyword evidence="11 12" id="KW-0472">Membrane</keyword>
<protein>
    <recommendedName>
        <fullName evidence="4 12">Heme exporter protein D</fullName>
    </recommendedName>
</protein>
<dbReference type="OrthoDB" id="9815607at2"/>
<dbReference type="NCBIfam" id="TIGR03141">
    <property type="entry name" value="cytochro_ccmD"/>
    <property type="match status" value="1"/>
</dbReference>
<comment type="function">
    <text evidence="1 12">Required for the export of heme to the periplasm for the biogenesis of c-type cytochromes.</text>
</comment>
<dbReference type="KEGG" id="salh:HMF8227_00812"/>
<keyword evidence="6 12" id="KW-1003">Cell membrane</keyword>
<proteinExistence type="inferred from homology"/>
<dbReference type="PANTHER" id="PTHR37531">
    <property type="entry name" value="HEME EXPORTER PROTEIN D"/>
    <property type="match status" value="1"/>
</dbReference>
<evidence type="ECO:0000256" key="3">
    <source>
        <dbReference type="ARBA" id="ARBA00008741"/>
    </source>
</evidence>
<keyword evidence="9 12" id="KW-0201">Cytochrome c-type biogenesis</keyword>
<gene>
    <name evidence="13" type="ORF">HMF8227_00812</name>
</gene>
<reference evidence="13 14" key="1">
    <citation type="submission" date="2018-05" db="EMBL/GenBank/DDBJ databases">
        <title>Salinimonas sp. HMF8227 Genome sequencing and assembly.</title>
        <authorList>
            <person name="Kang H."/>
            <person name="Kang J."/>
            <person name="Cha I."/>
            <person name="Kim H."/>
            <person name="Joh K."/>
        </authorList>
    </citation>
    <scope>NUCLEOTIDE SEQUENCE [LARGE SCALE GENOMIC DNA]</scope>
    <source>
        <strain evidence="13 14">HMF8227</strain>
    </source>
</reference>
<evidence type="ECO:0000256" key="2">
    <source>
        <dbReference type="ARBA" id="ARBA00004377"/>
    </source>
</evidence>
<keyword evidence="14" id="KW-1185">Reference proteome</keyword>
<dbReference type="InterPro" id="IPR052075">
    <property type="entry name" value="Heme_exporter_D"/>
</dbReference>
<comment type="subcellular location">
    <subcellularLocation>
        <location evidence="2 12">Cell inner membrane</location>
        <topology evidence="2 12">Single-pass membrane protein</topology>
    </subcellularLocation>
</comment>
<comment type="similarity">
    <text evidence="3 12">Belongs to the CcmD/CycX/HelD family.</text>
</comment>
<sequence>MAFASFSEFWAMGGYGFFVWLSFGTGVGLMLWLWGQGIWSRRQLRRQVQKELQRQQRIKQYRQQQESGQ</sequence>
<dbReference type="GO" id="GO:0015886">
    <property type="term" value="P:heme transport"/>
    <property type="evidence" value="ECO:0007669"/>
    <property type="project" value="InterPro"/>
</dbReference>
<evidence type="ECO:0000256" key="1">
    <source>
        <dbReference type="ARBA" id="ARBA00002442"/>
    </source>
</evidence>
<evidence type="ECO:0000256" key="12">
    <source>
        <dbReference type="RuleBase" id="RU363101"/>
    </source>
</evidence>
<dbReference type="RefSeq" id="WP_109338969.1">
    <property type="nucleotide sequence ID" value="NZ_CP029347.1"/>
</dbReference>
<evidence type="ECO:0000256" key="11">
    <source>
        <dbReference type="ARBA" id="ARBA00023136"/>
    </source>
</evidence>
<dbReference type="PANTHER" id="PTHR37531:SF1">
    <property type="entry name" value="HEME EXPORTER PROTEIN D"/>
    <property type="match status" value="1"/>
</dbReference>
<dbReference type="EMBL" id="CP029347">
    <property type="protein sequence ID" value="AWL11308.1"/>
    <property type="molecule type" value="Genomic_DNA"/>
</dbReference>
<keyword evidence="8 12" id="KW-0812">Transmembrane</keyword>
<keyword evidence="10 12" id="KW-1133">Transmembrane helix</keyword>
<accession>A0A2S2E0Y5</accession>
<evidence type="ECO:0000256" key="4">
    <source>
        <dbReference type="ARBA" id="ARBA00016461"/>
    </source>
</evidence>
<evidence type="ECO:0000256" key="9">
    <source>
        <dbReference type="ARBA" id="ARBA00022748"/>
    </source>
</evidence>
<evidence type="ECO:0000256" key="7">
    <source>
        <dbReference type="ARBA" id="ARBA00022519"/>
    </source>
</evidence>
<name>A0A2S2E0Y5_9ALTE</name>
<dbReference type="Pfam" id="PF04995">
    <property type="entry name" value="CcmD"/>
    <property type="match status" value="1"/>
</dbReference>
<dbReference type="GO" id="GO:0005886">
    <property type="term" value="C:plasma membrane"/>
    <property type="evidence" value="ECO:0007669"/>
    <property type="project" value="UniProtKB-SubCell"/>
</dbReference>
<evidence type="ECO:0000256" key="6">
    <source>
        <dbReference type="ARBA" id="ARBA00022475"/>
    </source>
</evidence>